<evidence type="ECO:0000313" key="2">
    <source>
        <dbReference type="Proteomes" id="UP000015530"/>
    </source>
</evidence>
<proteinExistence type="predicted"/>
<accession>T0K468</accession>
<comment type="caution">
    <text evidence="1">The sequence shown here is derived from an EMBL/GenBank/DDBJ whole genome shotgun (WGS) entry which is preliminary data.</text>
</comment>
<name>T0K468_COLGC</name>
<sequence length="8" mass="993">MSFFEIYG</sequence>
<organism evidence="1 2">
    <name type="scientific">Colletotrichum gloeosporioides (strain Cg-14)</name>
    <name type="common">Anthracnose fungus</name>
    <name type="synonym">Glomerella cingulata</name>
    <dbReference type="NCBI Taxonomy" id="1237896"/>
    <lineage>
        <taxon>Eukaryota</taxon>
        <taxon>Fungi</taxon>
        <taxon>Dikarya</taxon>
        <taxon>Ascomycota</taxon>
        <taxon>Pezizomycotina</taxon>
        <taxon>Sordariomycetes</taxon>
        <taxon>Hypocreomycetidae</taxon>
        <taxon>Glomerellales</taxon>
        <taxon>Glomerellaceae</taxon>
        <taxon>Colletotrichum</taxon>
        <taxon>Colletotrichum gloeosporioides species complex</taxon>
    </lineage>
</organism>
<dbReference type="Proteomes" id="UP000015530">
    <property type="component" value="Unassembled WGS sequence"/>
</dbReference>
<dbReference type="EMBL" id="AMYD01003318">
    <property type="protein sequence ID" value="EQB46614.1"/>
    <property type="molecule type" value="Genomic_DNA"/>
</dbReference>
<protein>
    <submittedName>
        <fullName evidence="1">Uncharacterized protein</fullName>
    </submittedName>
</protein>
<dbReference type="HOGENOM" id="CLU_3439484_0_0_1"/>
<evidence type="ECO:0000313" key="1">
    <source>
        <dbReference type="EMBL" id="EQB46614.1"/>
    </source>
</evidence>
<reference evidence="2" key="1">
    <citation type="journal article" date="2013" name="Mol. Plant Microbe Interact.">
        <title>Global aspects of pacC regulation of pathogenicity genes in Colletotrichum gloeosporioides as revealed by transcriptome analysis.</title>
        <authorList>
            <person name="Alkan N."/>
            <person name="Meng X."/>
            <person name="Friedlander G."/>
            <person name="Reuveni E."/>
            <person name="Sukno S."/>
            <person name="Sherman A."/>
            <person name="Thon M."/>
            <person name="Fluhr R."/>
            <person name="Prusky D."/>
        </authorList>
    </citation>
    <scope>NUCLEOTIDE SEQUENCE [LARGE SCALE GENOMIC DNA]</scope>
    <source>
        <strain evidence="2">Cg-14</strain>
    </source>
</reference>
<gene>
    <name evidence="1" type="ORF">CGLO_14321</name>
</gene>